<dbReference type="EMBL" id="VBPB01000023">
    <property type="protein sequence ID" value="TMQ73997.1"/>
    <property type="molecule type" value="Genomic_DNA"/>
</dbReference>
<feature type="compositionally biased region" description="Low complexity" evidence="1">
    <location>
        <begin position="49"/>
        <end position="67"/>
    </location>
</feature>
<gene>
    <name evidence="3" type="ORF">E6K81_01805</name>
</gene>
<dbReference type="PANTHER" id="PTHR39081:SF1">
    <property type="entry name" value="MUT7-C RNASE DOMAIN-CONTAINING PROTEIN"/>
    <property type="match status" value="1"/>
</dbReference>
<feature type="region of interest" description="Disordered" evidence="1">
    <location>
        <begin position="1"/>
        <end position="88"/>
    </location>
</feature>
<organism evidence="3 4">
    <name type="scientific">Eiseniibacteriota bacterium</name>
    <dbReference type="NCBI Taxonomy" id="2212470"/>
    <lineage>
        <taxon>Bacteria</taxon>
        <taxon>Candidatus Eiseniibacteriota</taxon>
    </lineage>
</organism>
<sequence length="259" mass="28143">MRKRRRSIGTLQKRGSDPAAFRARPAGRSIDGTGCATGGRGSTADRQAARGQRARAALRALRPSVPSRPRPPHARSPPRLAGRGRRGYGATVPPTRFLTDASLEFLAHRLVFLGYDVAVIRGARLEELFEAARRDGRTVLTLSTRHPRRFAEVAAIVVPRTEPQAALRAIAAAHEPSGAPFSRCPLCNTVLQTRHPMEARGEVPGRVVRRVTTLRHCPMCGKWYWDGTHTARLRAWLEQAIGRALAQGGASGAGGEPTH</sequence>
<name>A0A538UDT2_UNCEI</name>
<evidence type="ECO:0000313" key="3">
    <source>
        <dbReference type="EMBL" id="TMQ73997.1"/>
    </source>
</evidence>
<dbReference type="Pfam" id="PF01927">
    <property type="entry name" value="Mut7-C"/>
    <property type="match status" value="1"/>
</dbReference>
<dbReference type="PANTHER" id="PTHR39081">
    <property type="entry name" value="MUT7-C DOMAIN-CONTAINING PROTEIN"/>
    <property type="match status" value="1"/>
</dbReference>
<reference evidence="3 4" key="1">
    <citation type="journal article" date="2019" name="Nat. Microbiol.">
        <title>Mediterranean grassland soil C-N compound turnover is dependent on rainfall and depth, and is mediated by genomically divergent microorganisms.</title>
        <authorList>
            <person name="Diamond S."/>
            <person name="Andeer P.F."/>
            <person name="Li Z."/>
            <person name="Crits-Christoph A."/>
            <person name="Burstein D."/>
            <person name="Anantharaman K."/>
            <person name="Lane K.R."/>
            <person name="Thomas B.C."/>
            <person name="Pan C."/>
            <person name="Northen T.R."/>
            <person name="Banfield J.F."/>
        </authorList>
    </citation>
    <scope>NUCLEOTIDE SEQUENCE [LARGE SCALE GENOMIC DNA]</scope>
    <source>
        <strain evidence="3">WS_11</strain>
    </source>
</reference>
<dbReference type="Proteomes" id="UP000319771">
    <property type="component" value="Unassembled WGS sequence"/>
</dbReference>
<proteinExistence type="predicted"/>
<protein>
    <recommendedName>
        <fullName evidence="2">Mut7-C RNAse domain-containing protein</fullName>
    </recommendedName>
</protein>
<evidence type="ECO:0000259" key="2">
    <source>
        <dbReference type="Pfam" id="PF01927"/>
    </source>
</evidence>
<evidence type="ECO:0000256" key="1">
    <source>
        <dbReference type="SAM" id="MobiDB-lite"/>
    </source>
</evidence>
<accession>A0A538UDT2</accession>
<dbReference type="InterPro" id="IPR002782">
    <property type="entry name" value="Mut7-C_RNAse_dom"/>
</dbReference>
<evidence type="ECO:0000313" key="4">
    <source>
        <dbReference type="Proteomes" id="UP000319771"/>
    </source>
</evidence>
<dbReference type="AlphaFoldDB" id="A0A538UDT2"/>
<feature type="domain" description="Mut7-C RNAse" evidence="2">
    <location>
        <begin position="95"/>
        <end position="235"/>
    </location>
</feature>
<comment type="caution">
    <text evidence="3">The sequence shown here is derived from an EMBL/GenBank/DDBJ whole genome shotgun (WGS) entry which is preliminary data.</text>
</comment>